<name>H6L2D5_SAPGL</name>
<dbReference type="InterPro" id="IPR000073">
    <property type="entry name" value="AB_hydrolase_1"/>
</dbReference>
<dbReference type="Pfam" id="PF00561">
    <property type="entry name" value="Abhydrolase_1"/>
    <property type="match status" value="1"/>
</dbReference>
<evidence type="ECO:0000256" key="1">
    <source>
        <dbReference type="ARBA" id="ARBA00022801"/>
    </source>
</evidence>
<accession>H6L2D5</accession>
<dbReference type="Gene3D" id="3.40.50.1820">
    <property type="entry name" value="alpha/beta hydrolase"/>
    <property type="match status" value="1"/>
</dbReference>
<dbReference type="OrthoDB" id="9808398at2"/>
<evidence type="ECO:0000313" key="4">
    <source>
        <dbReference type="Proteomes" id="UP000007519"/>
    </source>
</evidence>
<dbReference type="Proteomes" id="UP000007519">
    <property type="component" value="Chromosome"/>
</dbReference>
<protein>
    <submittedName>
        <fullName evidence="3">Alpha/beta hydrolase fold protein</fullName>
    </submittedName>
</protein>
<feature type="domain" description="AB hydrolase-1" evidence="2">
    <location>
        <begin position="12"/>
        <end position="240"/>
    </location>
</feature>
<reference evidence="3 4" key="1">
    <citation type="journal article" date="2012" name="Stand. Genomic Sci.">
        <title>Complete genome sequencing and analysis of Saprospira grandis str. Lewin, a predatory marine bacterium.</title>
        <authorList>
            <person name="Saw J.H."/>
            <person name="Yuryev A."/>
            <person name="Kanbe M."/>
            <person name="Hou S."/>
            <person name="Young A.G."/>
            <person name="Aizawa S."/>
            <person name="Alam M."/>
        </authorList>
    </citation>
    <scope>NUCLEOTIDE SEQUENCE [LARGE SCALE GENOMIC DNA]</scope>
    <source>
        <strain evidence="3 4">Lewin</strain>
    </source>
</reference>
<dbReference type="AlphaFoldDB" id="H6L2D5"/>
<keyword evidence="4" id="KW-1185">Reference proteome</keyword>
<evidence type="ECO:0000259" key="2">
    <source>
        <dbReference type="Pfam" id="PF00561"/>
    </source>
</evidence>
<dbReference type="GO" id="GO:0016787">
    <property type="term" value="F:hydrolase activity"/>
    <property type="evidence" value="ECO:0007669"/>
    <property type="project" value="UniProtKB-KW"/>
</dbReference>
<dbReference type="STRING" id="984262.SGRA_0857"/>
<dbReference type="SUPFAM" id="SSF53474">
    <property type="entry name" value="alpha/beta-Hydrolases"/>
    <property type="match status" value="1"/>
</dbReference>
<evidence type="ECO:0000313" key="3">
    <source>
        <dbReference type="EMBL" id="AFC23593.1"/>
    </source>
</evidence>
<dbReference type="HOGENOM" id="CLU_020336_53_1_10"/>
<dbReference type="RefSeq" id="WP_015691244.1">
    <property type="nucleotide sequence ID" value="NC_016940.1"/>
</dbReference>
<dbReference type="PANTHER" id="PTHR46118">
    <property type="entry name" value="PROTEIN ABHD11"/>
    <property type="match status" value="1"/>
</dbReference>
<proteinExistence type="predicted"/>
<gene>
    <name evidence="3" type="ordered locus">SGRA_0857</name>
</gene>
<dbReference type="EMBL" id="CP002831">
    <property type="protein sequence ID" value="AFC23593.1"/>
    <property type="molecule type" value="Genomic_DNA"/>
</dbReference>
<dbReference type="PRINTS" id="PR00412">
    <property type="entry name" value="EPOXHYDRLASE"/>
</dbReference>
<dbReference type="PRINTS" id="PR00111">
    <property type="entry name" value="ABHYDROLASE"/>
</dbReference>
<organism evidence="3 4">
    <name type="scientific">Saprospira grandis (strain Lewin)</name>
    <dbReference type="NCBI Taxonomy" id="984262"/>
    <lineage>
        <taxon>Bacteria</taxon>
        <taxon>Pseudomonadati</taxon>
        <taxon>Bacteroidota</taxon>
        <taxon>Saprospiria</taxon>
        <taxon>Saprospirales</taxon>
        <taxon>Saprospiraceae</taxon>
        <taxon>Saprospira</taxon>
    </lineage>
</organism>
<dbReference type="PANTHER" id="PTHR46118:SF4">
    <property type="entry name" value="PROTEIN ABHD11"/>
    <property type="match status" value="1"/>
</dbReference>
<dbReference type="InterPro" id="IPR029058">
    <property type="entry name" value="AB_hydrolase_fold"/>
</dbReference>
<sequence>MKLNFKQYGAGKPIVIMHGMFGMLDNWQYVAKELAEEYMVFLVDLRNHGKSPHSEDFSYALMADDIRRFMEDNWLYEAKILGHSMGGKVAMQLALEEPDMVEQLVVVDIAPKSYSGNHETIIAAMQALPLRELASRSEAESHLRKSIPEEGVVQFLLKNLSRERAGGYRWKMNLPVIAAHYQDILANSLPEEQYEGPTLFVQGVNSKYINPAELADYQQYFPAAQIAPIANAGHWVHAEQPQEFLATLRKFFAQD</sequence>
<dbReference type="MEROPS" id="S33.976"/>
<dbReference type="eggNOG" id="COG0596">
    <property type="taxonomic scope" value="Bacteria"/>
</dbReference>
<dbReference type="InterPro" id="IPR000639">
    <property type="entry name" value="Epox_hydrolase-like"/>
</dbReference>
<keyword evidence="1 3" id="KW-0378">Hydrolase</keyword>
<dbReference type="KEGG" id="sgn:SGRA_0857"/>